<dbReference type="EMBL" id="CVQH01023883">
    <property type="protein sequence ID" value="CRK36113.1"/>
    <property type="molecule type" value="Genomic_DNA"/>
</dbReference>
<accession>A0A0G4MP72</accession>
<evidence type="ECO:0000313" key="2">
    <source>
        <dbReference type="Proteomes" id="UP000044602"/>
    </source>
</evidence>
<protein>
    <submittedName>
        <fullName evidence="1">Uncharacterized protein</fullName>
    </submittedName>
</protein>
<dbReference type="AlphaFoldDB" id="A0A0G4MP72"/>
<reference evidence="1 2" key="1">
    <citation type="submission" date="2015-05" db="EMBL/GenBank/DDBJ databases">
        <authorList>
            <person name="Wang D.B."/>
            <person name="Wang M."/>
        </authorList>
    </citation>
    <scope>NUCLEOTIDE SEQUENCE [LARGE SCALE GENOMIC DNA]</scope>
    <source>
        <strain evidence="1">VL1</strain>
    </source>
</reference>
<proteinExistence type="predicted"/>
<dbReference type="Proteomes" id="UP000044602">
    <property type="component" value="Unassembled WGS sequence"/>
</dbReference>
<name>A0A0G4MP72_VERLO</name>
<organism evidence="1 2">
    <name type="scientific">Verticillium longisporum</name>
    <name type="common">Verticillium dahliae var. longisporum</name>
    <dbReference type="NCBI Taxonomy" id="100787"/>
    <lineage>
        <taxon>Eukaryota</taxon>
        <taxon>Fungi</taxon>
        <taxon>Dikarya</taxon>
        <taxon>Ascomycota</taxon>
        <taxon>Pezizomycotina</taxon>
        <taxon>Sordariomycetes</taxon>
        <taxon>Hypocreomycetidae</taxon>
        <taxon>Glomerellales</taxon>
        <taxon>Plectosphaerellaceae</taxon>
        <taxon>Verticillium</taxon>
    </lineage>
</organism>
<keyword evidence="2" id="KW-1185">Reference proteome</keyword>
<sequence length="53" mass="5890">MSVSSPDSEALQSPFISMFVFGELRSLGPILQLPATELHPKASRQQYESHESQ</sequence>
<evidence type="ECO:0000313" key="1">
    <source>
        <dbReference type="EMBL" id="CRK36113.1"/>
    </source>
</evidence>
<gene>
    <name evidence="1" type="ORF">BN1708_019900</name>
</gene>